<dbReference type="PROSITE" id="PS51257">
    <property type="entry name" value="PROKAR_LIPOPROTEIN"/>
    <property type="match status" value="1"/>
</dbReference>
<reference evidence="1 2" key="1">
    <citation type="submission" date="2019-04" db="EMBL/GenBank/DDBJ databases">
        <authorList>
            <person name="Hwang J.C."/>
        </authorList>
    </citation>
    <scope>NUCLEOTIDE SEQUENCE [LARGE SCALE GENOMIC DNA]</scope>
    <source>
        <strain evidence="1 2">IMCC35001</strain>
    </source>
</reference>
<evidence type="ECO:0000313" key="2">
    <source>
        <dbReference type="Proteomes" id="UP000305674"/>
    </source>
</evidence>
<proteinExistence type="predicted"/>
<sequence length="115" mass="12281">MGRMANWSVVALVLALAGCTSVLHGTFVASSYHRGGDGAAPLGAVEGRSCQTQALYLFPMGEPPTTQQALDAAKRVHRGTRFLADISIDDETLWHVGYARQCIVVRATAWGTPHS</sequence>
<gene>
    <name evidence="1" type="ORF">FCL40_12010</name>
</gene>
<accession>A0A4U1BBR7</accession>
<dbReference type="AlphaFoldDB" id="A0A4U1BBR7"/>
<organism evidence="1 2">
    <name type="scientific">Ferrimonas sediminicola</name>
    <dbReference type="NCBI Taxonomy" id="2569538"/>
    <lineage>
        <taxon>Bacteria</taxon>
        <taxon>Pseudomonadati</taxon>
        <taxon>Pseudomonadota</taxon>
        <taxon>Gammaproteobacteria</taxon>
        <taxon>Alteromonadales</taxon>
        <taxon>Ferrimonadaceae</taxon>
        <taxon>Ferrimonas</taxon>
    </lineage>
</organism>
<keyword evidence="2" id="KW-1185">Reference proteome</keyword>
<dbReference type="Proteomes" id="UP000305674">
    <property type="component" value="Unassembled WGS sequence"/>
</dbReference>
<evidence type="ECO:0000313" key="1">
    <source>
        <dbReference type="EMBL" id="TKB48428.1"/>
    </source>
</evidence>
<comment type="caution">
    <text evidence="1">The sequence shown here is derived from an EMBL/GenBank/DDBJ whole genome shotgun (WGS) entry which is preliminary data.</text>
</comment>
<dbReference type="EMBL" id="SWCI01000007">
    <property type="protein sequence ID" value="TKB48428.1"/>
    <property type="molecule type" value="Genomic_DNA"/>
</dbReference>
<dbReference type="RefSeq" id="WP_136853539.1">
    <property type="nucleotide sequence ID" value="NZ_SWCI01000007.1"/>
</dbReference>
<evidence type="ECO:0008006" key="3">
    <source>
        <dbReference type="Google" id="ProtNLM"/>
    </source>
</evidence>
<protein>
    <recommendedName>
        <fullName evidence="3">Lipoprotein</fullName>
    </recommendedName>
</protein>
<dbReference type="OrthoDB" id="6401147at2"/>
<name>A0A4U1BBR7_9GAMM</name>